<dbReference type="Proteomes" id="UP000194439">
    <property type="component" value="Unassembled WGS sequence"/>
</dbReference>
<feature type="transmembrane region" description="Helical" evidence="1">
    <location>
        <begin position="55"/>
        <end position="73"/>
    </location>
</feature>
<proteinExistence type="predicted"/>
<name>A0A1Y6AVR8_9BACI</name>
<accession>A0A1Y6AVR8</accession>
<evidence type="ECO:0008006" key="4">
    <source>
        <dbReference type="Google" id="ProtNLM"/>
    </source>
</evidence>
<dbReference type="AlphaFoldDB" id="A0A1Y6AVR8"/>
<feature type="transmembrane region" description="Helical" evidence="1">
    <location>
        <begin position="24"/>
        <end position="43"/>
    </location>
</feature>
<keyword evidence="1" id="KW-0812">Transmembrane</keyword>
<evidence type="ECO:0000313" key="3">
    <source>
        <dbReference type="Proteomes" id="UP000194439"/>
    </source>
</evidence>
<feature type="transmembrane region" description="Helical" evidence="1">
    <location>
        <begin position="79"/>
        <end position="98"/>
    </location>
</feature>
<evidence type="ECO:0000256" key="1">
    <source>
        <dbReference type="SAM" id="Phobius"/>
    </source>
</evidence>
<reference evidence="3" key="1">
    <citation type="submission" date="2017-04" db="EMBL/GenBank/DDBJ databases">
        <authorList>
            <person name="Criscuolo A."/>
        </authorList>
    </citation>
    <scope>NUCLEOTIDE SEQUENCE [LARGE SCALE GENOMIC DNA]</scope>
</reference>
<keyword evidence="1" id="KW-0472">Membrane</keyword>
<evidence type="ECO:0000313" key="2">
    <source>
        <dbReference type="EMBL" id="SME51301.1"/>
    </source>
</evidence>
<keyword evidence="1" id="KW-1133">Transmembrane helix</keyword>
<protein>
    <recommendedName>
        <fullName evidence="4">Group-specific protein</fullName>
    </recommendedName>
</protein>
<organism evidence="2 3">
    <name type="scientific">Bacillus mobilis</name>
    <dbReference type="NCBI Taxonomy" id="2026190"/>
    <lineage>
        <taxon>Bacteria</taxon>
        <taxon>Bacillati</taxon>
        <taxon>Bacillota</taxon>
        <taxon>Bacilli</taxon>
        <taxon>Bacillales</taxon>
        <taxon>Bacillaceae</taxon>
        <taxon>Bacillus</taxon>
        <taxon>Bacillus cereus group</taxon>
    </lineage>
</organism>
<sequence>MIMIKEILLLLEIEKGEIGMPGPLLLSVIILSSLMIGITQFFHHTDTTEEVKDKVRLVFPIFIISISFCILLNKDGYIVAVFSFFVAIVLITVLYYVMKDFIQK</sequence>
<dbReference type="EMBL" id="FWZD01000077">
    <property type="protein sequence ID" value="SME51301.1"/>
    <property type="molecule type" value="Genomic_DNA"/>
</dbReference>
<gene>
    <name evidence="2" type="ORF">BACERE00185_05680</name>
</gene>